<dbReference type="Proteomes" id="UP000253420">
    <property type="component" value="Unassembled WGS sequence"/>
</dbReference>
<organism evidence="2 3">
    <name type="scientific">Phyllobacterium salinisoli</name>
    <dbReference type="NCBI Taxonomy" id="1899321"/>
    <lineage>
        <taxon>Bacteria</taxon>
        <taxon>Pseudomonadati</taxon>
        <taxon>Pseudomonadota</taxon>
        <taxon>Alphaproteobacteria</taxon>
        <taxon>Hyphomicrobiales</taxon>
        <taxon>Phyllobacteriaceae</taxon>
        <taxon>Phyllobacterium</taxon>
    </lineage>
</organism>
<evidence type="ECO:0000256" key="1">
    <source>
        <dbReference type="SAM" id="MobiDB-lite"/>
    </source>
</evidence>
<reference evidence="2 3" key="1">
    <citation type="submission" date="2018-07" db="EMBL/GenBank/DDBJ databases">
        <title>The draft genome of Phyllobacterium salinisoli.</title>
        <authorList>
            <person name="Liu L."/>
            <person name="Li L."/>
            <person name="Zhang X."/>
            <person name="Liang L."/>
        </authorList>
    </citation>
    <scope>NUCLEOTIDE SEQUENCE [LARGE SCALE GENOMIC DNA]</scope>
    <source>
        <strain evidence="2 3">LLAN61</strain>
    </source>
</reference>
<sequence length="442" mass="48692">MNADDNTYNITRVIYDVNICDLSIGAAPLDNGNRIQLTATVRDNQNNPPATPQTVYWSCPRSVVQFSDKTGTITSTSQTDSETGEATIYVSSPKVALALVSASLNPNGTLPFNIQVVFCTIAPNLESSFGPPAGASLIQLPSVHQDHMDNFSYKFVISPKPAAKNSAAVAGWTAQIDQHGAVLEKTLLFPVGGQNNRYTWGALQRNGLNVPYQDMNLTDGLTNVVQYLYQDGSQNSATVSKWFSYGAEGLIWAQPDPHRVINPKYPPPVVWNPNRNREENGSYTITNDYFWWNERHKTYWLTFRIHTDTLNAGDILYLFIYSNGFIVDTTERISYYTRLSQHTVTTDASGANEIVAVMIPANPLVTIASGIGNNYGQLDLVYFVNQIDWSTKFQAPTQFDPDNLEPPKEAFAGSQMSHPAGGIRPPASQNVQIAPTTGIRQA</sequence>
<protein>
    <recommendedName>
        <fullName evidence="4">Big-1 domain-containing protein</fullName>
    </recommendedName>
</protein>
<dbReference type="InterPro" id="IPR008964">
    <property type="entry name" value="Invasin/intimin_cell_adhesion"/>
</dbReference>
<dbReference type="EMBL" id="QOZG01000001">
    <property type="protein sequence ID" value="RCS25846.1"/>
    <property type="molecule type" value="Genomic_DNA"/>
</dbReference>
<keyword evidence="3" id="KW-1185">Reference proteome</keyword>
<proteinExistence type="predicted"/>
<name>A0A368K914_9HYPH</name>
<dbReference type="Gene3D" id="2.60.40.10">
    <property type="entry name" value="Immunoglobulins"/>
    <property type="match status" value="1"/>
</dbReference>
<dbReference type="InterPro" id="IPR013783">
    <property type="entry name" value="Ig-like_fold"/>
</dbReference>
<evidence type="ECO:0000313" key="2">
    <source>
        <dbReference type="EMBL" id="RCS25846.1"/>
    </source>
</evidence>
<dbReference type="RefSeq" id="WP_114438937.1">
    <property type="nucleotide sequence ID" value="NZ_QOZG01000001.1"/>
</dbReference>
<accession>A0A368K914</accession>
<dbReference type="AlphaFoldDB" id="A0A368K914"/>
<evidence type="ECO:0000313" key="3">
    <source>
        <dbReference type="Proteomes" id="UP000253420"/>
    </source>
</evidence>
<feature type="region of interest" description="Disordered" evidence="1">
    <location>
        <begin position="398"/>
        <end position="442"/>
    </location>
</feature>
<gene>
    <name evidence="2" type="ORF">DUT91_03550</name>
</gene>
<dbReference type="SUPFAM" id="SSF49373">
    <property type="entry name" value="Invasin/intimin cell-adhesion fragments"/>
    <property type="match status" value="1"/>
</dbReference>
<feature type="compositionally biased region" description="Polar residues" evidence="1">
    <location>
        <begin position="427"/>
        <end position="442"/>
    </location>
</feature>
<dbReference type="OrthoDB" id="8625091at2"/>
<comment type="caution">
    <text evidence="2">The sequence shown here is derived from an EMBL/GenBank/DDBJ whole genome shotgun (WGS) entry which is preliminary data.</text>
</comment>
<evidence type="ECO:0008006" key="4">
    <source>
        <dbReference type="Google" id="ProtNLM"/>
    </source>
</evidence>